<dbReference type="InterPro" id="IPR003615">
    <property type="entry name" value="HNH_nuc"/>
</dbReference>
<organism evidence="3 4">
    <name type="scientific">Streptomyces coeruleorubidus</name>
    <dbReference type="NCBI Taxonomy" id="116188"/>
    <lineage>
        <taxon>Bacteria</taxon>
        <taxon>Bacillati</taxon>
        <taxon>Actinomycetota</taxon>
        <taxon>Actinomycetes</taxon>
        <taxon>Kitasatosporales</taxon>
        <taxon>Streptomycetaceae</taxon>
        <taxon>Streptomyces</taxon>
    </lineage>
</organism>
<evidence type="ECO:0000256" key="1">
    <source>
        <dbReference type="SAM" id="MobiDB-lite"/>
    </source>
</evidence>
<sequence length="114" mass="12742">MGCHELATKRGRCDEHQPEPWRGRPSPQERYGMSSGTMRALKRQVMARDHGCCYVCGGEGADELEHKIPVSQGGAARDLNNLGMIHSEPCHREKTAREAAEGSRKAREKKLERS</sequence>
<dbReference type="Proteomes" id="UP000326598">
    <property type="component" value="Chromosome"/>
</dbReference>
<dbReference type="AlphaFoldDB" id="A0A5J6I010"/>
<name>A0A5J6I010_STRC4</name>
<reference evidence="3 4" key="1">
    <citation type="submission" date="2017-09" db="EMBL/GenBank/DDBJ databases">
        <authorList>
            <person name="Lee N."/>
            <person name="Cho B.-K."/>
        </authorList>
    </citation>
    <scope>NUCLEOTIDE SEQUENCE [LARGE SCALE GENOMIC DNA]</scope>
    <source>
        <strain evidence="3 4">ATCC 13740</strain>
    </source>
</reference>
<dbReference type="InterPro" id="IPR002711">
    <property type="entry name" value="HNH"/>
</dbReference>
<evidence type="ECO:0000313" key="3">
    <source>
        <dbReference type="EMBL" id="QEV23960.1"/>
    </source>
</evidence>
<keyword evidence="3" id="KW-0255">Endonuclease</keyword>
<dbReference type="GO" id="GO:0003676">
    <property type="term" value="F:nucleic acid binding"/>
    <property type="evidence" value="ECO:0007669"/>
    <property type="project" value="InterPro"/>
</dbReference>
<dbReference type="Gene3D" id="1.10.30.50">
    <property type="match status" value="1"/>
</dbReference>
<feature type="compositionally biased region" description="Basic and acidic residues" evidence="1">
    <location>
        <begin position="88"/>
        <end position="114"/>
    </location>
</feature>
<feature type="compositionally biased region" description="Basic and acidic residues" evidence="1">
    <location>
        <begin position="1"/>
        <end position="22"/>
    </location>
</feature>
<protein>
    <submittedName>
        <fullName evidence="3">HNH endonuclease</fullName>
    </submittedName>
</protein>
<dbReference type="KEGG" id="scoe:CP976_07245"/>
<dbReference type="EMBL" id="CP023694">
    <property type="protein sequence ID" value="QEV23960.1"/>
    <property type="molecule type" value="Genomic_DNA"/>
</dbReference>
<keyword evidence="3" id="KW-0378">Hydrolase</keyword>
<evidence type="ECO:0000313" key="4">
    <source>
        <dbReference type="Proteomes" id="UP000326598"/>
    </source>
</evidence>
<accession>A0A5J6I010</accession>
<keyword evidence="3" id="KW-0540">Nuclease</keyword>
<feature type="domain" description="HNH nuclease" evidence="2">
    <location>
        <begin position="40"/>
        <end position="92"/>
    </location>
</feature>
<evidence type="ECO:0000259" key="2">
    <source>
        <dbReference type="SMART" id="SM00507"/>
    </source>
</evidence>
<dbReference type="SMART" id="SM00507">
    <property type="entry name" value="HNHc"/>
    <property type="match status" value="1"/>
</dbReference>
<dbReference type="GO" id="GO:0008270">
    <property type="term" value="F:zinc ion binding"/>
    <property type="evidence" value="ECO:0007669"/>
    <property type="project" value="InterPro"/>
</dbReference>
<proteinExistence type="predicted"/>
<feature type="region of interest" description="Disordered" evidence="1">
    <location>
        <begin position="1"/>
        <end position="35"/>
    </location>
</feature>
<gene>
    <name evidence="3" type="ORF">CP976_07245</name>
</gene>
<dbReference type="GO" id="GO:0004519">
    <property type="term" value="F:endonuclease activity"/>
    <property type="evidence" value="ECO:0007669"/>
    <property type="project" value="UniProtKB-KW"/>
</dbReference>
<dbReference type="Pfam" id="PF01844">
    <property type="entry name" value="HNH"/>
    <property type="match status" value="1"/>
</dbReference>
<feature type="region of interest" description="Disordered" evidence="1">
    <location>
        <begin position="86"/>
        <end position="114"/>
    </location>
</feature>